<keyword evidence="5 10" id="KW-0808">Transferase</keyword>
<dbReference type="InterPro" id="IPR005907">
    <property type="entry name" value="G1P_thy_trans_s"/>
</dbReference>
<evidence type="ECO:0000256" key="9">
    <source>
        <dbReference type="ARBA" id="ARBA00049336"/>
    </source>
</evidence>
<dbReference type="CDD" id="cd02538">
    <property type="entry name" value="G1P_TT_short"/>
    <property type="match status" value="1"/>
</dbReference>
<evidence type="ECO:0000256" key="4">
    <source>
        <dbReference type="ARBA" id="ARBA00017654"/>
    </source>
</evidence>
<protein>
    <recommendedName>
        <fullName evidence="4 10">Glucose-1-phosphate thymidylyltransferase</fullName>
        <ecNumber evidence="3 10">2.7.7.24</ecNumber>
    </recommendedName>
</protein>
<organism evidence="12 13">
    <name type="scientific">Cohnella terricola</name>
    <dbReference type="NCBI Taxonomy" id="1289167"/>
    <lineage>
        <taxon>Bacteria</taxon>
        <taxon>Bacillati</taxon>
        <taxon>Bacillota</taxon>
        <taxon>Bacilli</taxon>
        <taxon>Bacillales</taxon>
        <taxon>Paenibacillaceae</taxon>
        <taxon>Cohnella</taxon>
    </lineage>
</organism>
<evidence type="ECO:0000313" key="13">
    <source>
        <dbReference type="Proteomes" id="UP000316330"/>
    </source>
</evidence>
<evidence type="ECO:0000256" key="10">
    <source>
        <dbReference type="RuleBase" id="RU003706"/>
    </source>
</evidence>
<evidence type="ECO:0000256" key="8">
    <source>
        <dbReference type="ARBA" id="ARBA00022842"/>
    </source>
</evidence>
<evidence type="ECO:0000256" key="1">
    <source>
        <dbReference type="ARBA" id="ARBA00001946"/>
    </source>
</evidence>
<name>A0A559JML7_9BACL</name>
<dbReference type="GO" id="GO:0008879">
    <property type="term" value="F:glucose-1-phosphate thymidylyltransferase activity"/>
    <property type="evidence" value="ECO:0007669"/>
    <property type="project" value="UniProtKB-EC"/>
</dbReference>
<comment type="catalytic activity">
    <reaction evidence="9 10">
        <text>dTTP + alpha-D-glucose 1-phosphate + H(+) = dTDP-alpha-D-glucose + diphosphate</text>
        <dbReference type="Rhea" id="RHEA:15225"/>
        <dbReference type="ChEBI" id="CHEBI:15378"/>
        <dbReference type="ChEBI" id="CHEBI:33019"/>
        <dbReference type="ChEBI" id="CHEBI:37568"/>
        <dbReference type="ChEBI" id="CHEBI:57477"/>
        <dbReference type="ChEBI" id="CHEBI:58601"/>
        <dbReference type="EC" id="2.7.7.24"/>
    </reaction>
</comment>
<feature type="domain" description="Nucleotidyl transferase" evidence="11">
    <location>
        <begin position="2"/>
        <end position="238"/>
    </location>
</feature>
<evidence type="ECO:0000256" key="7">
    <source>
        <dbReference type="ARBA" id="ARBA00022723"/>
    </source>
</evidence>
<dbReference type="GO" id="GO:0046872">
    <property type="term" value="F:metal ion binding"/>
    <property type="evidence" value="ECO:0007669"/>
    <property type="project" value="UniProtKB-KW"/>
</dbReference>
<proteinExistence type="inferred from homology"/>
<dbReference type="FunFam" id="3.90.550.10:FF:000023">
    <property type="entry name" value="Glucose-1-phosphate thymidylyltransferase"/>
    <property type="match status" value="1"/>
</dbReference>
<dbReference type="InterPro" id="IPR029044">
    <property type="entry name" value="Nucleotide-diphossugar_trans"/>
</dbReference>
<dbReference type="SUPFAM" id="SSF53448">
    <property type="entry name" value="Nucleotide-diphospho-sugar transferases"/>
    <property type="match status" value="1"/>
</dbReference>
<keyword evidence="8 10" id="KW-0460">Magnesium</keyword>
<comment type="cofactor">
    <cofactor evidence="1">
        <name>Mg(2+)</name>
        <dbReference type="ChEBI" id="CHEBI:18420"/>
    </cofactor>
</comment>
<dbReference type="Gene3D" id="3.90.550.10">
    <property type="entry name" value="Spore Coat Polysaccharide Biosynthesis Protein SpsA, Chain A"/>
    <property type="match status" value="1"/>
</dbReference>
<dbReference type="InterPro" id="IPR005835">
    <property type="entry name" value="NTP_transferase_dom"/>
</dbReference>
<dbReference type="Pfam" id="PF00483">
    <property type="entry name" value="NTP_transferase"/>
    <property type="match status" value="1"/>
</dbReference>
<reference evidence="12 13" key="1">
    <citation type="submission" date="2019-07" db="EMBL/GenBank/DDBJ databases">
        <authorList>
            <person name="Kim J."/>
        </authorList>
    </citation>
    <scope>NUCLEOTIDE SEQUENCE [LARGE SCALE GENOMIC DNA]</scope>
    <source>
        <strain evidence="12 13">G13</strain>
    </source>
</reference>
<dbReference type="NCBIfam" id="TIGR01207">
    <property type="entry name" value="rmlA"/>
    <property type="match status" value="1"/>
</dbReference>
<dbReference type="Proteomes" id="UP000316330">
    <property type="component" value="Unassembled WGS sequence"/>
</dbReference>
<comment type="function">
    <text evidence="10">Catalyzes the formation of dTDP-glucose, from dTTP and glucose 1-phosphate, as well as its pyrophosphorolysis.</text>
</comment>
<evidence type="ECO:0000256" key="5">
    <source>
        <dbReference type="ARBA" id="ARBA00022679"/>
    </source>
</evidence>
<comment type="similarity">
    <text evidence="2 10">Belongs to the glucose-1-phosphate thymidylyltransferase family.</text>
</comment>
<dbReference type="EC" id="2.7.7.24" evidence="3 10"/>
<accession>A0A559JML7</accession>
<evidence type="ECO:0000256" key="3">
    <source>
        <dbReference type="ARBA" id="ARBA00012461"/>
    </source>
</evidence>
<evidence type="ECO:0000256" key="2">
    <source>
        <dbReference type="ARBA" id="ARBA00010480"/>
    </source>
</evidence>
<sequence length="305" mass="34119">MKGIILAGGSGTRLFPLTRVVSKHLLPIYDKPMIYYPLSVLMLAGIREIMIISTPEESPRFKKLLGDGADIGLELHYGTQSSPDGIAQAFIIAESFIGNSDVALILGDNLFFGHGLPPILQSVKGRIRGATVFGYYVNDPERFGVVDFDIAGKVISIEEKPAYPKSNYAITGLYFYDNQVIDIAKGIRPSARGELEITDVNKEYLARGELHVEVLGREFTWLDSGTHESLLEASLFVETIEKRQNLKIACLEEIAYEKGYISREQLFNLAEAMMKNDYGKYLLRVANHHDKKRTVFVKETEPVIL</sequence>
<evidence type="ECO:0000259" key="11">
    <source>
        <dbReference type="Pfam" id="PF00483"/>
    </source>
</evidence>
<gene>
    <name evidence="12" type="primary">rfbA</name>
    <name evidence="12" type="ORF">FPZ45_08145</name>
</gene>
<evidence type="ECO:0000313" key="12">
    <source>
        <dbReference type="EMBL" id="TVY01117.1"/>
    </source>
</evidence>
<dbReference type="PANTHER" id="PTHR43532:SF1">
    <property type="entry name" value="GLUCOSE-1-PHOSPHATE THYMIDYLYLTRANSFERASE 1"/>
    <property type="match status" value="1"/>
</dbReference>
<comment type="caution">
    <text evidence="12">The sequence shown here is derived from an EMBL/GenBank/DDBJ whole genome shotgun (WGS) entry which is preliminary data.</text>
</comment>
<dbReference type="RefSeq" id="WP_144700128.1">
    <property type="nucleotide sequence ID" value="NZ_VNJJ01000004.1"/>
</dbReference>
<keyword evidence="13" id="KW-1185">Reference proteome</keyword>
<keyword evidence="6 10" id="KW-0548">Nucleotidyltransferase</keyword>
<dbReference type="EMBL" id="VNJJ01000004">
    <property type="protein sequence ID" value="TVY01117.1"/>
    <property type="molecule type" value="Genomic_DNA"/>
</dbReference>
<dbReference type="PANTHER" id="PTHR43532">
    <property type="entry name" value="GLUCOSE-1-PHOSPHATE THYMIDYLYLTRANSFERASE"/>
    <property type="match status" value="1"/>
</dbReference>
<dbReference type="OrthoDB" id="9803871at2"/>
<evidence type="ECO:0000256" key="6">
    <source>
        <dbReference type="ARBA" id="ARBA00022695"/>
    </source>
</evidence>
<keyword evidence="7 10" id="KW-0479">Metal-binding</keyword>
<dbReference type="AlphaFoldDB" id="A0A559JML7"/>